<sequence length="107" mass="11389">SSGRYWRSCGSPTRTRPWPSPTTRFTGWPPGSGRPTWRAASAWPSASRPARSTSTTTSTPARSRRWAASRPVATDARTASPASRSSSRPAASGLTPAAGPGIRSRRH</sequence>
<feature type="non-terminal residue" evidence="2">
    <location>
        <position position="107"/>
    </location>
</feature>
<evidence type="ECO:0000256" key="1">
    <source>
        <dbReference type="SAM" id="MobiDB-lite"/>
    </source>
</evidence>
<feature type="non-terminal residue" evidence="2">
    <location>
        <position position="1"/>
    </location>
</feature>
<dbReference type="AlphaFoldDB" id="A0A382WJ79"/>
<organism evidence="2">
    <name type="scientific">marine metagenome</name>
    <dbReference type="NCBI Taxonomy" id="408172"/>
    <lineage>
        <taxon>unclassified sequences</taxon>
        <taxon>metagenomes</taxon>
        <taxon>ecological metagenomes</taxon>
    </lineage>
</organism>
<name>A0A382WJ79_9ZZZZ</name>
<reference evidence="2" key="1">
    <citation type="submission" date="2018-05" db="EMBL/GenBank/DDBJ databases">
        <authorList>
            <person name="Lanie J.A."/>
            <person name="Ng W.-L."/>
            <person name="Kazmierczak K.M."/>
            <person name="Andrzejewski T.M."/>
            <person name="Davidsen T.M."/>
            <person name="Wayne K.J."/>
            <person name="Tettelin H."/>
            <person name="Glass J.I."/>
            <person name="Rusch D."/>
            <person name="Podicherti R."/>
            <person name="Tsui H.-C.T."/>
            <person name="Winkler M.E."/>
        </authorList>
    </citation>
    <scope>NUCLEOTIDE SEQUENCE</scope>
</reference>
<feature type="compositionally biased region" description="Low complexity" evidence="1">
    <location>
        <begin position="11"/>
        <end position="24"/>
    </location>
</feature>
<feature type="region of interest" description="Disordered" evidence="1">
    <location>
        <begin position="1"/>
        <end position="107"/>
    </location>
</feature>
<dbReference type="EMBL" id="UINC01160198">
    <property type="protein sequence ID" value="SVD58709.1"/>
    <property type="molecule type" value="Genomic_DNA"/>
</dbReference>
<feature type="compositionally biased region" description="Low complexity" evidence="1">
    <location>
        <begin position="68"/>
        <end position="92"/>
    </location>
</feature>
<proteinExistence type="predicted"/>
<accession>A0A382WJ79</accession>
<gene>
    <name evidence="2" type="ORF">METZ01_LOCUS411563</name>
</gene>
<feature type="compositionally biased region" description="Low complexity" evidence="1">
    <location>
        <begin position="35"/>
        <end position="61"/>
    </location>
</feature>
<evidence type="ECO:0000313" key="2">
    <source>
        <dbReference type="EMBL" id="SVD58709.1"/>
    </source>
</evidence>
<protein>
    <submittedName>
        <fullName evidence="2">Uncharacterized protein</fullName>
    </submittedName>
</protein>